<dbReference type="Pfam" id="PF11185">
    <property type="entry name" value="DUF2971"/>
    <property type="match status" value="1"/>
</dbReference>
<evidence type="ECO:0000313" key="2">
    <source>
        <dbReference type="EMBL" id="PSU47468.1"/>
    </source>
</evidence>
<evidence type="ECO:0000313" key="1">
    <source>
        <dbReference type="EMBL" id="PSU21394.1"/>
    </source>
</evidence>
<keyword evidence="3" id="KW-1185">Reference proteome</keyword>
<evidence type="ECO:0000313" key="4">
    <source>
        <dbReference type="Proteomes" id="UP000241618"/>
    </source>
</evidence>
<proteinExistence type="predicted"/>
<dbReference type="AlphaFoldDB" id="A0A2T3JEW8"/>
<accession>A0A2T3JEW8</accession>
<dbReference type="Proteomes" id="UP000241405">
    <property type="component" value="Unassembled WGS sequence"/>
</dbReference>
<organism evidence="2 4">
    <name type="scientific">Photobacterium phosphoreum</name>
    <dbReference type="NCBI Taxonomy" id="659"/>
    <lineage>
        <taxon>Bacteria</taxon>
        <taxon>Pseudomonadati</taxon>
        <taxon>Pseudomonadota</taxon>
        <taxon>Gammaproteobacteria</taxon>
        <taxon>Vibrionales</taxon>
        <taxon>Vibrionaceae</taxon>
        <taxon>Photobacterium</taxon>
    </lineage>
</organism>
<dbReference type="EMBL" id="PYMO01000025">
    <property type="protein sequence ID" value="PSU21394.1"/>
    <property type="molecule type" value="Genomic_DNA"/>
</dbReference>
<dbReference type="InterPro" id="IPR021352">
    <property type="entry name" value="DUF2971"/>
</dbReference>
<comment type="caution">
    <text evidence="2">The sequence shown here is derived from an EMBL/GenBank/DDBJ whole genome shotgun (WGS) entry which is preliminary data.</text>
</comment>
<name>A0A2T3JEW8_PHOPO</name>
<reference evidence="3 4" key="1">
    <citation type="submission" date="2018-03" db="EMBL/GenBank/DDBJ databases">
        <title>Whole genome sequencing of Histamine producing bacteria.</title>
        <authorList>
            <person name="Butler K."/>
        </authorList>
    </citation>
    <scope>NUCLEOTIDE SEQUENCE [LARGE SCALE GENOMIC DNA]</scope>
    <source>
        <strain evidence="2 4">FS-6.1</strain>
        <strain evidence="1 3">FS-6.2</strain>
    </source>
</reference>
<dbReference type="RefSeq" id="WP_105026842.1">
    <property type="nucleotide sequence ID" value="NZ_MSCQ01000002.1"/>
</dbReference>
<gene>
    <name evidence="2" type="ORF">C9J18_19060</name>
    <name evidence="1" type="ORF">CTM96_17850</name>
</gene>
<dbReference type="GeneID" id="57353788"/>
<dbReference type="Proteomes" id="UP000241618">
    <property type="component" value="Unassembled WGS sequence"/>
</dbReference>
<sequence>MYFGPLPTFIYKYQEPHLYEYLGGSIRFSIGETFNDIYDGEIYPGAESVEGIQDLKRQFIYCTSKSCHNNVMWGNYAENHKGFCIAYNPRSLLIDTNTSWADSIKYTDSPLGDDIDSLYGGMILPQDIDNPKCNPITLPHMVKYQFRKEKSWQYEEEFRLVLGDPNHEDRKFLDVPININSVEKIIFGFRAEREFIENVMRQFANTNILFFKSTPSKVEYKITSDTLVYFKDDEVRYKNIGDFSKFVNSFILGAREDSINGKIYRDTLLQMKFGQHEFMPQLHDIPELTS</sequence>
<protein>
    <submittedName>
        <fullName evidence="2">DUF2971 domain-containing protein</fullName>
    </submittedName>
</protein>
<evidence type="ECO:0000313" key="3">
    <source>
        <dbReference type="Proteomes" id="UP000241405"/>
    </source>
</evidence>
<dbReference type="EMBL" id="PYMP01000025">
    <property type="protein sequence ID" value="PSU47468.1"/>
    <property type="molecule type" value="Genomic_DNA"/>
</dbReference>